<evidence type="ECO:0000313" key="4">
    <source>
        <dbReference type="Proteomes" id="UP001199206"/>
    </source>
</evidence>
<keyword evidence="2" id="KW-0732">Signal</keyword>
<organism evidence="3 4">
    <name type="scientific">Xanthomonas cassavae CFBP 4642</name>
    <dbReference type="NCBI Taxonomy" id="1219375"/>
    <lineage>
        <taxon>Bacteria</taxon>
        <taxon>Pseudomonadati</taxon>
        <taxon>Pseudomonadota</taxon>
        <taxon>Gammaproteobacteria</taxon>
        <taxon>Lysobacterales</taxon>
        <taxon>Lysobacteraceae</taxon>
        <taxon>Xanthomonas</taxon>
    </lineage>
</organism>
<evidence type="ECO:0000256" key="2">
    <source>
        <dbReference type="SAM" id="SignalP"/>
    </source>
</evidence>
<protein>
    <submittedName>
        <fullName evidence="3">Uncharacterized protein</fullName>
    </submittedName>
</protein>
<feature type="chain" id="PRO_5046899056" evidence="2">
    <location>
        <begin position="28"/>
        <end position="71"/>
    </location>
</feature>
<reference evidence="3 4" key="1">
    <citation type="submission" date="2021-10" db="EMBL/GenBank/DDBJ databases">
        <title>Genome sequencing of Xanthomonas strains from NCPPB.</title>
        <authorList>
            <person name="Hussein R."/>
            <person name="Harrison J."/>
            <person name="Studholme D.J."/>
            <person name="Vicente J."/>
            <person name="Grant M."/>
        </authorList>
    </citation>
    <scope>NUCLEOTIDE SEQUENCE [LARGE SCALE GENOMIC DNA]</scope>
    <source>
        <strain evidence="3 4">NCPPB 101</strain>
    </source>
</reference>
<evidence type="ECO:0000256" key="1">
    <source>
        <dbReference type="SAM" id="MobiDB-lite"/>
    </source>
</evidence>
<proteinExistence type="predicted"/>
<dbReference type="Proteomes" id="UP001199206">
    <property type="component" value="Unassembled WGS sequence"/>
</dbReference>
<feature type="region of interest" description="Disordered" evidence="1">
    <location>
        <begin position="52"/>
        <end position="71"/>
    </location>
</feature>
<feature type="signal peptide" evidence="2">
    <location>
        <begin position="1"/>
        <end position="27"/>
    </location>
</feature>
<dbReference type="EMBL" id="JAJGQJ010000040">
    <property type="protein sequence ID" value="MCC4621400.1"/>
    <property type="molecule type" value="Genomic_DNA"/>
</dbReference>
<name>A0ABS8HHC6_9XANT</name>
<keyword evidence="4" id="KW-1185">Reference proteome</keyword>
<comment type="caution">
    <text evidence="3">The sequence shown here is derived from an EMBL/GenBank/DDBJ whole genome shotgun (WGS) entry which is preliminary data.</text>
</comment>
<gene>
    <name evidence="3" type="ORF">LL965_15390</name>
</gene>
<sequence>MRAAKAIGPSAWLAASPALAWAGDALAADAPVADSAPSSFERRIEQLRWSCAHRPRPRADRQGIGQRGASR</sequence>
<accession>A0ABS8HHC6</accession>
<dbReference type="RefSeq" id="WP_029218248.1">
    <property type="nucleotide sequence ID" value="NZ_CAWLZN010000001.1"/>
</dbReference>
<evidence type="ECO:0000313" key="3">
    <source>
        <dbReference type="EMBL" id="MCC4621400.1"/>
    </source>
</evidence>